<dbReference type="PANTHER" id="PTHR45642">
    <property type="entry name" value="GDSL ESTERASE/LIPASE EXL3"/>
    <property type="match status" value="1"/>
</dbReference>
<dbReference type="PANTHER" id="PTHR45642:SF62">
    <property type="entry name" value="OS02G0458900 PROTEIN"/>
    <property type="match status" value="1"/>
</dbReference>
<dbReference type="SUPFAM" id="SSF52266">
    <property type="entry name" value="SGNH hydrolase"/>
    <property type="match status" value="1"/>
</dbReference>
<dbReference type="GO" id="GO:0016788">
    <property type="term" value="F:hydrolase activity, acting on ester bonds"/>
    <property type="evidence" value="ECO:0007669"/>
    <property type="project" value="InterPro"/>
</dbReference>
<evidence type="ECO:0000256" key="1">
    <source>
        <dbReference type="ARBA" id="ARBA00008668"/>
    </source>
</evidence>
<dbReference type="InterPro" id="IPR036514">
    <property type="entry name" value="SGNH_hydro_sf"/>
</dbReference>
<gene>
    <name evidence="2" type="ORF">CB5_LOCUS385</name>
</gene>
<dbReference type="EMBL" id="LR862129">
    <property type="protein sequence ID" value="CAD1817174.1"/>
    <property type="molecule type" value="Genomic_DNA"/>
</dbReference>
<dbReference type="InterPro" id="IPR001087">
    <property type="entry name" value="GDSL"/>
</dbReference>
<proteinExistence type="inferred from homology"/>
<dbReference type="AlphaFoldDB" id="A0A6V7NFH8"/>
<sequence length="269" mass="31007">MILNRAFELPNGFTLLMVAPQHFDIWDGIVLQRLLLLGKDANQSVIPLWKQVEFFKEYQTRLVSYLGVDRAKETISEAVYAISIATNDFIENYFAFTSNRFLEFTVDEYEDYLVGLTREFIIEIYNLGARKIGFTGMSAMGCLPMERSRNFMLECVQDYNKVARDFNTKVQAMCEELGATLPGIQLKVAQLYDYFLHIIQNPSLYGFENVEVGCCATGLFEMGFLCNQWSPFTCTDATKYAFWDAVHPTEKMSRIIADYLLNTTFLHFI</sequence>
<evidence type="ECO:0008006" key="3">
    <source>
        <dbReference type="Google" id="ProtNLM"/>
    </source>
</evidence>
<dbReference type="Pfam" id="PF00657">
    <property type="entry name" value="Lipase_GDSL"/>
    <property type="match status" value="1"/>
</dbReference>
<dbReference type="Gene3D" id="3.40.50.1110">
    <property type="entry name" value="SGNH hydrolase"/>
    <property type="match status" value="1"/>
</dbReference>
<reference evidence="2" key="1">
    <citation type="submission" date="2020-07" db="EMBL/GenBank/DDBJ databases">
        <authorList>
            <person name="Lin J."/>
        </authorList>
    </citation>
    <scope>NUCLEOTIDE SEQUENCE</scope>
</reference>
<name>A0A6V7NFH8_ANACO</name>
<evidence type="ECO:0000313" key="2">
    <source>
        <dbReference type="EMBL" id="CAD1817174.1"/>
    </source>
</evidence>
<protein>
    <recommendedName>
        <fullName evidence="3">GDSL esterase/lipase</fullName>
    </recommendedName>
</protein>
<organism evidence="2">
    <name type="scientific">Ananas comosus var. bracteatus</name>
    <name type="common">red pineapple</name>
    <dbReference type="NCBI Taxonomy" id="296719"/>
    <lineage>
        <taxon>Eukaryota</taxon>
        <taxon>Viridiplantae</taxon>
        <taxon>Streptophyta</taxon>
        <taxon>Embryophyta</taxon>
        <taxon>Tracheophyta</taxon>
        <taxon>Spermatophyta</taxon>
        <taxon>Magnoliopsida</taxon>
        <taxon>Liliopsida</taxon>
        <taxon>Poales</taxon>
        <taxon>Bromeliaceae</taxon>
        <taxon>Bromelioideae</taxon>
        <taxon>Ananas</taxon>
    </lineage>
</organism>
<comment type="similarity">
    <text evidence="1">Belongs to the 'GDSL' lipolytic enzyme family.</text>
</comment>
<accession>A0A6V7NFH8</accession>
<dbReference type="InterPro" id="IPR050592">
    <property type="entry name" value="GDSL_lipolytic_enzyme"/>
</dbReference>